<evidence type="ECO:0000313" key="18">
    <source>
        <dbReference type="EMBL" id="AIG97105.1"/>
    </source>
</evidence>
<dbReference type="Pfam" id="PF00725">
    <property type="entry name" value="3HCDH"/>
    <property type="match status" value="2"/>
</dbReference>
<evidence type="ECO:0000256" key="3">
    <source>
        <dbReference type="ARBA" id="ARBA00005254"/>
    </source>
</evidence>
<evidence type="ECO:0000259" key="17">
    <source>
        <dbReference type="Pfam" id="PF02737"/>
    </source>
</evidence>
<dbReference type="InterPro" id="IPR006176">
    <property type="entry name" value="3-OHacyl-CoA_DH_NAD-bd"/>
</dbReference>
<evidence type="ECO:0000313" key="19">
    <source>
        <dbReference type="Proteomes" id="UP000028501"/>
    </source>
</evidence>
<dbReference type="PANTHER" id="PTHR23309:SF49">
    <property type="entry name" value="PEROXISOMAL BIFUNCTIONAL ENZYME"/>
    <property type="match status" value="1"/>
</dbReference>
<dbReference type="EC" id="4.2.1.17" evidence="18"/>
<dbReference type="GO" id="GO:0070403">
    <property type="term" value="F:NAD+ binding"/>
    <property type="evidence" value="ECO:0007669"/>
    <property type="project" value="InterPro"/>
</dbReference>
<feature type="domain" description="3-hydroxyacyl-CoA dehydrogenase NAD binding" evidence="17">
    <location>
        <begin position="5"/>
        <end position="185"/>
    </location>
</feature>
<keyword evidence="7" id="KW-0276">Fatty acid metabolism</keyword>
<dbReference type="FunFam" id="3.40.50.720:FF:000009">
    <property type="entry name" value="Fatty oxidation complex, alpha subunit"/>
    <property type="match status" value="1"/>
</dbReference>
<dbReference type="Gene3D" id="1.10.1040.10">
    <property type="entry name" value="N-(1-d-carboxylethyl)-l-norvaline Dehydrogenase, domain 2"/>
    <property type="match status" value="2"/>
</dbReference>
<evidence type="ECO:0000256" key="14">
    <source>
        <dbReference type="ARBA" id="ARBA00023268"/>
    </source>
</evidence>
<dbReference type="EC" id="4.2.1.55" evidence="18"/>
<keyword evidence="9" id="KW-0520">NAD</keyword>
<dbReference type="GO" id="GO:0016853">
    <property type="term" value="F:isomerase activity"/>
    <property type="evidence" value="ECO:0007669"/>
    <property type="project" value="UniProtKB-KW"/>
</dbReference>
<dbReference type="Gene3D" id="3.90.226.10">
    <property type="entry name" value="2-enoyl-CoA Hydratase, Chain A, domain 1"/>
    <property type="match status" value="1"/>
</dbReference>
<dbReference type="HOGENOM" id="CLU_010448_2_1_2"/>
<dbReference type="SUPFAM" id="SSF52096">
    <property type="entry name" value="ClpP/crotonase"/>
    <property type="match status" value="1"/>
</dbReference>
<keyword evidence="8 18" id="KW-0560">Oxidoreductase</keyword>
<dbReference type="Gene3D" id="1.10.12.10">
    <property type="entry name" value="Lyase 2-enoyl-coa Hydratase, Chain A, domain 2"/>
    <property type="match status" value="1"/>
</dbReference>
<dbReference type="RefSeq" id="WP_010877796.1">
    <property type="nucleotide sequence ID" value="NZ_CP006577.1"/>
</dbReference>
<keyword evidence="10" id="KW-0443">Lipid metabolism</keyword>
<dbReference type="SUPFAM" id="SSF48179">
    <property type="entry name" value="6-phosphogluconate dehydrogenase C-terminal domain-like"/>
    <property type="match status" value="2"/>
</dbReference>
<dbReference type="SUPFAM" id="SSF51735">
    <property type="entry name" value="NAD(P)-binding Rossmann-fold domains"/>
    <property type="match status" value="1"/>
</dbReference>
<dbReference type="InterPro" id="IPR001753">
    <property type="entry name" value="Enoyl-CoA_hydra/iso"/>
</dbReference>
<comment type="subcellular location">
    <subcellularLocation>
        <location evidence="1">Peroxisome</location>
    </subcellularLocation>
</comment>
<protein>
    <submittedName>
        <fullName evidence="18">3-hydroxyacyl-CoA dehydrogenase</fullName>
        <ecNumber evidence="18">1.1.1.35</ecNumber>
        <ecNumber evidence="18">4.2.1.17</ecNumber>
        <ecNumber evidence="18">4.2.1.55</ecNumber>
    </submittedName>
</protein>
<keyword evidence="14" id="KW-0511">Multifunctional enzyme</keyword>
<dbReference type="EMBL" id="CP006577">
    <property type="protein sequence ID" value="AIG97105.1"/>
    <property type="molecule type" value="Genomic_DNA"/>
</dbReference>
<dbReference type="PANTHER" id="PTHR23309">
    <property type="entry name" value="3-HYDROXYACYL-COA DEHYROGENASE"/>
    <property type="match status" value="1"/>
</dbReference>
<dbReference type="UniPathway" id="UPA00659"/>
<evidence type="ECO:0000259" key="16">
    <source>
        <dbReference type="Pfam" id="PF00725"/>
    </source>
</evidence>
<evidence type="ECO:0000256" key="13">
    <source>
        <dbReference type="ARBA" id="ARBA00023239"/>
    </source>
</evidence>
<gene>
    <name evidence="18" type="ORF">AFULGI_00002790</name>
</gene>
<dbReference type="AlphaFoldDB" id="A0A075W9Q9"/>
<dbReference type="PROSITE" id="PS00067">
    <property type="entry name" value="3HCDH"/>
    <property type="match status" value="1"/>
</dbReference>
<dbReference type="InterPro" id="IPR029045">
    <property type="entry name" value="ClpP/crotonase-like_dom_sf"/>
</dbReference>
<comment type="subunit">
    <text evidence="6">Monomer.</text>
</comment>
<evidence type="ECO:0000256" key="1">
    <source>
        <dbReference type="ARBA" id="ARBA00004275"/>
    </source>
</evidence>
<dbReference type="EC" id="1.1.1.35" evidence="18"/>
<dbReference type="Pfam" id="PF00378">
    <property type="entry name" value="ECH_1"/>
    <property type="match status" value="1"/>
</dbReference>
<evidence type="ECO:0000256" key="15">
    <source>
        <dbReference type="RuleBase" id="RU003707"/>
    </source>
</evidence>
<dbReference type="GO" id="GO:0006635">
    <property type="term" value="P:fatty acid beta-oxidation"/>
    <property type="evidence" value="ECO:0007669"/>
    <property type="project" value="UniProtKB-UniPathway"/>
</dbReference>
<dbReference type="GeneID" id="24793820"/>
<sequence length="658" mass="72028">MKVKKVCVLGAGAMGSGIAQVCATAGYEVWVRDIKQEFLDRGKAAIEKNLQKAVSKGKMTEEKAKEILSRIHFTLDMEEAVKDADLVIEAVPEIMDLKKQVFAEVQKYAKPECIFASNTSGLSITELGNATDRPEKFLGLHFFNPPPVMALVEVIKGEKTSDETIKFGVEFVKSLGKVPVVVKKDVAGFIVNRILVPYLVLAIDDVEKGVATKEEIDATMMYKYGFPMGPIELSDFVGLDILYHASQQWDIVPQSKLLEEKFKANELGMKTGKGFYDWSAGRPKIPQELAGKYDAIRLIAPMVNIAADLIAMGVADAKDIDTAMKLGTNMPKGPCELGDEIGLDVILAKVEELYKEKGFEILKPSEHLKKMVSEGKLGEKSGEGFYSYGKGEMTFKNIEIVKDTENKIAKLIINRPQRLNALSLDTLDEIFEALRMLEKDDDVRVVVITGAGDKAFSAGFDLQTAMQVPDFLAPANSMMVAAKGQWVFTQIERFPKPVIAAINGYAFGGGCELALACDFRIMKRGAKIGLTEISLALIPGWGGTQRLPKLVGLTKAKEMIMLAKRIDADEAERIGLVNKAVDPEKFEEEVMALAKELAAGPPVSLRAAKYAINFGAELPAEIGQMIEAGMFAVATSTQDVVEGVSAFFQRRKPEFKGK</sequence>
<dbReference type="CDD" id="cd06558">
    <property type="entry name" value="crotonase-like"/>
    <property type="match status" value="1"/>
</dbReference>
<dbReference type="InterPro" id="IPR014748">
    <property type="entry name" value="Enoyl-CoA_hydra_C"/>
</dbReference>
<feature type="domain" description="3-hydroxyacyl-CoA dehydrogenase C-terminal" evidence="16">
    <location>
        <begin position="188"/>
        <end position="278"/>
    </location>
</feature>
<proteinExistence type="inferred from homology"/>
<accession>A0A075W9Q9</accession>
<dbReference type="FunFam" id="3.90.226.10:FF:000009">
    <property type="entry name" value="Carnitinyl-CoA dehydratase"/>
    <property type="match status" value="1"/>
</dbReference>
<comment type="similarity">
    <text evidence="5">Belongs to the 3-hydroxyacyl-CoA dehydrogenase family.</text>
</comment>
<dbReference type="KEGG" id="afg:AFULGI_00002790"/>
<evidence type="ECO:0000256" key="8">
    <source>
        <dbReference type="ARBA" id="ARBA00023002"/>
    </source>
</evidence>
<comment type="similarity">
    <text evidence="3 15">Belongs to the enoyl-CoA hydratase/isomerase family.</text>
</comment>
<dbReference type="Gene3D" id="3.40.50.720">
    <property type="entry name" value="NAD(P)-binding Rossmann-like Domain"/>
    <property type="match status" value="1"/>
</dbReference>
<dbReference type="InterPro" id="IPR036291">
    <property type="entry name" value="NAD(P)-bd_dom_sf"/>
</dbReference>
<evidence type="ECO:0000256" key="4">
    <source>
        <dbReference type="ARBA" id="ARBA00008750"/>
    </source>
</evidence>
<comment type="similarity">
    <text evidence="4">In the N-terminal section; belongs to the enoyl-CoA hydratase/isomerase family.</text>
</comment>
<evidence type="ECO:0000256" key="2">
    <source>
        <dbReference type="ARBA" id="ARBA00005005"/>
    </source>
</evidence>
<dbReference type="Pfam" id="PF02737">
    <property type="entry name" value="3HCDH_N"/>
    <property type="match status" value="1"/>
</dbReference>
<evidence type="ECO:0000256" key="9">
    <source>
        <dbReference type="ARBA" id="ARBA00023027"/>
    </source>
</evidence>
<evidence type="ECO:0000256" key="7">
    <source>
        <dbReference type="ARBA" id="ARBA00022832"/>
    </source>
</evidence>
<keyword evidence="11" id="KW-0576">Peroxisome</keyword>
<feature type="domain" description="3-hydroxyacyl-CoA dehydrogenase C-terminal" evidence="16">
    <location>
        <begin position="297"/>
        <end position="388"/>
    </location>
</feature>
<dbReference type="InterPro" id="IPR006180">
    <property type="entry name" value="3-OHacyl-CoA_DH_CS"/>
</dbReference>
<evidence type="ECO:0000256" key="6">
    <source>
        <dbReference type="ARBA" id="ARBA00011245"/>
    </source>
</evidence>
<evidence type="ECO:0000256" key="12">
    <source>
        <dbReference type="ARBA" id="ARBA00023235"/>
    </source>
</evidence>
<dbReference type="GO" id="GO:0003857">
    <property type="term" value="F:(3S)-3-hydroxyacyl-CoA dehydrogenase (NAD+) activity"/>
    <property type="evidence" value="ECO:0007669"/>
    <property type="project" value="UniProtKB-EC"/>
</dbReference>
<dbReference type="InterPro" id="IPR013328">
    <property type="entry name" value="6PGD_dom2"/>
</dbReference>
<evidence type="ECO:0000256" key="5">
    <source>
        <dbReference type="ARBA" id="ARBA00009463"/>
    </source>
</evidence>
<name>A0A075W9Q9_ARCFL</name>
<evidence type="ECO:0000256" key="11">
    <source>
        <dbReference type="ARBA" id="ARBA00023140"/>
    </source>
</evidence>
<dbReference type="InterPro" id="IPR006108">
    <property type="entry name" value="3HC_DH_C"/>
</dbReference>
<dbReference type="InterPro" id="IPR018376">
    <property type="entry name" value="Enoyl-CoA_hyd/isom_CS"/>
</dbReference>
<organism evidence="18 19">
    <name type="scientific">Archaeoglobus fulgidus DSM 8774</name>
    <dbReference type="NCBI Taxonomy" id="1344584"/>
    <lineage>
        <taxon>Archaea</taxon>
        <taxon>Methanobacteriati</taxon>
        <taxon>Methanobacteriota</taxon>
        <taxon>Archaeoglobi</taxon>
        <taxon>Archaeoglobales</taxon>
        <taxon>Archaeoglobaceae</taxon>
        <taxon>Archaeoglobus</taxon>
    </lineage>
</organism>
<reference evidence="18 19" key="1">
    <citation type="submission" date="2013-07" db="EMBL/GenBank/DDBJ databases">
        <title>Genome of Archaeoglobus fulgidus.</title>
        <authorList>
            <person name="Fiebig A."/>
            <person name="Birkeland N.-K."/>
        </authorList>
    </citation>
    <scope>NUCLEOTIDE SEQUENCE [LARGE SCALE GENOMIC DNA]</scope>
    <source>
        <strain evidence="18 19">DSM 8774</strain>
    </source>
</reference>
<dbReference type="PROSITE" id="PS00166">
    <property type="entry name" value="ENOYL_COA_HYDRATASE"/>
    <property type="match status" value="1"/>
</dbReference>
<dbReference type="Proteomes" id="UP000028501">
    <property type="component" value="Chromosome"/>
</dbReference>
<evidence type="ECO:0000256" key="10">
    <source>
        <dbReference type="ARBA" id="ARBA00023098"/>
    </source>
</evidence>
<comment type="pathway">
    <text evidence="2">Lipid metabolism; fatty acid beta-oxidation.</text>
</comment>
<keyword evidence="12" id="KW-0413">Isomerase</keyword>
<keyword evidence="13 18" id="KW-0456">Lyase</keyword>
<dbReference type="InterPro" id="IPR008927">
    <property type="entry name" value="6-PGluconate_DH-like_C_sf"/>
</dbReference>
<dbReference type="GO" id="GO:0004300">
    <property type="term" value="F:enoyl-CoA hydratase activity"/>
    <property type="evidence" value="ECO:0007669"/>
    <property type="project" value="UniProtKB-EC"/>
</dbReference>